<feature type="signal peptide" evidence="9">
    <location>
        <begin position="1"/>
        <end position="24"/>
    </location>
</feature>
<evidence type="ECO:0000313" key="13">
    <source>
        <dbReference type="EMBL" id="MDV6374099.1"/>
    </source>
</evidence>
<keyword evidence="3" id="KW-0964">Secreted</keyword>
<dbReference type="Proteomes" id="UP001276150">
    <property type="component" value="Unassembled WGS sequence"/>
</dbReference>
<evidence type="ECO:0000256" key="9">
    <source>
        <dbReference type="SAM" id="SignalP"/>
    </source>
</evidence>
<evidence type="ECO:0000256" key="1">
    <source>
        <dbReference type="ARBA" id="ARBA00011073"/>
    </source>
</evidence>
<keyword evidence="14" id="KW-1185">Reference proteome</keyword>
<evidence type="ECO:0000256" key="5">
    <source>
        <dbReference type="ARBA" id="ARBA00022729"/>
    </source>
</evidence>
<keyword evidence="7" id="KW-0720">Serine protease</keyword>
<dbReference type="Pfam" id="PF05922">
    <property type="entry name" value="Inhibitor_I9"/>
    <property type="match status" value="1"/>
</dbReference>
<dbReference type="SUPFAM" id="SSF52743">
    <property type="entry name" value="Subtilisin-like"/>
    <property type="match status" value="1"/>
</dbReference>
<dbReference type="Pfam" id="PF02225">
    <property type="entry name" value="PA"/>
    <property type="match status" value="1"/>
</dbReference>
<evidence type="ECO:0000313" key="14">
    <source>
        <dbReference type="Proteomes" id="UP001276150"/>
    </source>
</evidence>
<feature type="domain" description="Inhibitor I9" evidence="12">
    <location>
        <begin position="83"/>
        <end position="117"/>
    </location>
</feature>
<protein>
    <submittedName>
        <fullName evidence="13">S8 family serine peptidase</fullName>
    </submittedName>
</protein>
<dbReference type="SUPFAM" id="SSF52025">
    <property type="entry name" value="PA domain"/>
    <property type="match status" value="1"/>
</dbReference>
<reference evidence="13 14" key="1">
    <citation type="submission" date="2022-11" db="EMBL/GenBank/DDBJ databases">
        <title>Deinococcus ZS9-10, Low Temperature and Draught-tolerating, UV-resistant Bacteria from Continental Antarctica.</title>
        <authorList>
            <person name="Cheng L."/>
        </authorList>
    </citation>
    <scope>NUCLEOTIDE SEQUENCE [LARGE SCALE GENOMIC DNA]</scope>
    <source>
        <strain evidence="13 14">ZS9-10</strain>
    </source>
</reference>
<dbReference type="PROSITE" id="PS51257">
    <property type="entry name" value="PROKAR_LIPOPROTEIN"/>
    <property type="match status" value="1"/>
</dbReference>
<feature type="chain" id="PRO_5046905028" evidence="9">
    <location>
        <begin position="25"/>
        <end position="889"/>
    </location>
</feature>
<evidence type="ECO:0000256" key="6">
    <source>
        <dbReference type="ARBA" id="ARBA00022801"/>
    </source>
</evidence>
<feature type="domain" description="PA" evidence="11">
    <location>
        <begin position="381"/>
        <end position="466"/>
    </location>
</feature>
<evidence type="ECO:0000256" key="8">
    <source>
        <dbReference type="PROSITE-ProRule" id="PRU01240"/>
    </source>
</evidence>
<comment type="caution">
    <text evidence="8">Lacks conserved residue(s) required for the propagation of feature annotation.</text>
</comment>
<dbReference type="EMBL" id="JAPMIV010000007">
    <property type="protein sequence ID" value="MDV6374099.1"/>
    <property type="molecule type" value="Genomic_DNA"/>
</dbReference>
<organism evidence="13 14">
    <name type="scientific">Deinococcus arenicola</name>
    <dbReference type="NCBI Taxonomy" id="2994950"/>
    <lineage>
        <taxon>Bacteria</taxon>
        <taxon>Thermotogati</taxon>
        <taxon>Deinococcota</taxon>
        <taxon>Deinococci</taxon>
        <taxon>Deinococcales</taxon>
        <taxon>Deinococcaceae</taxon>
        <taxon>Deinococcus</taxon>
    </lineage>
</organism>
<dbReference type="InterPro" id="IPR010259">
    <property type="entry name" value="S8pro/Inhibitor_I9"/>
</dbReference>
<evidence type="ECO:0000256" key="3">
    <source>
        <dbReference type="ARBA" id="ARBA00022525"/>
    </source>
</evidence>
<keyword evidence="6" id="KW-0378">Hydrolase</keyword>
<dbReference type="PRINTS" id="PR00723">
    <property type="entry name" value="SUBTILISIN"/>
</dbReference>
<dbReference type="RefSeq" id="WP_317639416.1">
    <property type="nucleotide sequence ID" value="NZ_JAPMIV010000007.1"/>
</dbReference>
<accession>A0ABU4DPR7</accession>
<comment type="caution">
    <text evidence="13">The sequence shown here is derived from an EMBL/GenBank/DDBJ whole genome shotgun (WGS) entry which is preliminary data.</text>
</comment>
<dbReference type="InterPro" id="IPR050131">
    <property type="entry name" value="Peptidase_S8_subtilisin-like"/>
</dbReference>
<keyword evidence="4" id="KW-0645">Protease</keyword>
<feature type="domain" description="Peptidase S8/S53" evidence="10">
    <location>
        <begin position="160"/>
        <end position="590"/>
    </location>
</feature>
<keyword evidence="5 9" id="KW-0732">Signal</keyword>
<evidence type="ECO:0000259" key="12">
    <source>
        <dbReference type="Pfam" id="PF05922"/>
    </source>
</evidence>
<name>A0ABU4DPR7_9DEIO</name>
<dbReference type="InterPro" id="IPR046450">
    <property type="entry name" value="PA_dom_sf"/>
</dbReference>
<sequence length="889" mass="91491">MRRPLGLAVLGLTALLTACGPGHNAPTPATGTGSKLPSSLAASNDRWFVELASDPGALTAQGLGAQQATFRAQATASGIDYAELASYHTLFNGFAVRASPAELGRLSRLPGVMGVYPVRQISPPRILNTTLNAQALSPDVMSALEMTGADIAQSQFGLSGKGIRVGIIDTGLDLGHPAFRDRVVAGYDFVGDSYDASKPGSVPVPDPSPDDCQGNGTNVAGVVGGHDPAGGFVGVAPAVSLGIYKVFGCQGTTDSATLLTAMERAQADGMQVLNISLGVPFQWPQYPTARAASRLVKRGMVVSAAAGDSGQAGPYSVGAPALGENVLAVASVENTRLQLGNFTLTPGGEVIGFKPVYPSPAAPVGLNLPVGKLPGSTPSTDNDGCSIDGLSPYTPGSLNGLATLIRLGNCPPRQKVLNAQDAGASAVVFYNYQPGFAAVGVGSVNPFDTAPIRIPVVSVRAEDGARMDTRIAAGVRLNVNAQPRTFDNPSGNTVSRFSALGASPDLELKPDVAAPGGNIRTTTLLKSNPGGYVVLSGTGLAAPQVAGIAALLLEARPGLTAHDVSTLLLNNAAPRLSLDSSLAPVQQQGAGLVNVPAAIGTPVTAIPAKLSLGASQTFGPRSKVIVLKNSSTTPQVFMATHVPAQSLDSTGNATQPQSATLSINGQNLGSGLSVTVPAGGETDLNMLFTPPRSPSQGQYGGYISLDSASGGRMVIPYNGFVGNYQALSVLNDVSFDGGRTFKNLPALYDPKTFEFYPEGLALATPPIYTLKKVEVFDDNGQKITVLDAPQLLIHFGHQARRLTLDVLNAGGTSLGTVFTQNYIGRSATDIYTDVSSDAFSFVGWDGTLANGQTVPAGTYQLRLNVLKALGNPDVATDTETYTSQKFLVN</sequence>
<evidence type="ECO:0000259" key="11">
    <source>
        <dbReference type="Pfam" id="PF02225"/>
    </source>
</evidence>
<gene>
    <name evidence="13" type="ORF">ORD21_05750</name>
</gene>
<dbReference type="InterPro" id="IPR023827">
    <property type="entry name" value="Peptidase_S8_Asp-AS"/>
</dbReference>
<dbReference type="PROSITE" id="PS00136">
    <property type="entry name" value="SUBTILASE_ASP"/>
    <property type="match status" value="1"/>
</dbReference>
<comment type="similarity">
    <text evidence="1 8">Belongs to the peptidase S8 family.</text>
</comment>
<dbReference type="InterPro" id="IPR036852">
    <property type="entry name" value="Peptidase_S8/S53_dom_sf"/>
</dbReference>
<dbReference type="PANTHER" id="PTHR43806">
    <property type="entry name" value="PEPTIDASE S8"/>
    <property type="match status" value="1"/>
</dbReference>
<evidence type="ECO:0000259" key="10">
    <source>
        <dbReference type="Pfam" id="PF00082"/>
    </source>
</evidence>
<dbReference type="PROSITE" id="PS51892">
    <property type="entry name" value="SUBTILASE"/>
    <property type="match status" value="1"/>
</dbReference>
<evidence type="ECO:0000256" key="4">
    <source>
        <dbReference type="ARBA" id="ARBA00022670"/>
    </source>
</evidence>
<dbReference type="InterPro" id="IPR003137">
    <property type="entry name" value="PA_domain"/>
</dbReference>
<dbReference type="Pfam" id="PF00082">
    <property type="entry name" value="Peptidase_S8"/>
    <property type="match status" value="1"/>
</dbReference>
<dbReference type="InterPro" id="IPR000209">
    <property type="entry name" value="Peptidase_S8/S53_dom"/>
</dbReference>
<dbReference type="CDD" id="cd00538">
    <property type="entry name" value="PA"/>
    <property type="match status" value="1"/>
</dbReference>
<evidence type="ECO:0000256" key="2">
    <source>
        <dbReference type="ARBA" id="ARBA00022512"/>
    </source>
</evidence>
<proteinExistence type="inferred from homology"/>
<dbReference type="PANTHER" id="PTHR43806:SF66">
    <property type="entry name" value="SERIN ENDOPEPTIDASE"/>
    <property type="match status" value="1"/>
</dbReference>
<evidence type="ECO:0000256" key="7">
    <source>
        <dbReference type="ARBA" id="ARBA00022825"/>
    </source>
</evidence>
<keyword evidence="2" id="KW-0134">Cell wall</keyword>
<dbReference type="InterPro" id="IPR015500">
    <property type="entry name" value="Peptidase_S8_subtilisin-rel"/>
</dbReference>
<dbReference type="Gene3D" id="3.40.50.200">
    <property type="entry name" value="Peptidase S8/S53 domain"/>
    <property type="match status" value="1"/>
</dbReference>
<dbReference type="Gene3D" id="3.50.30.30">
    <property type="match status" value="1"/>
</dbReference>